<evidence type="ECO:0000313" key="2">
    <source>
        <dbReference type="EMBL" id="KAF2107644.1"/>
    </source>
</evidence>
<dbReference type="InterPro" id="IPR000210">
    <property type="entry name" value="BTB/POZ_dom"/>
</dbReference>
<organism evidence="2 3">
    <name type="scientific">Lophiotrema nucula</name>
    <dbReference type="NCBI Taxonomy" id="690887"/>
    <lineage>
        <taxon>Eukaryota</taxon>
        <taxon>Fungi</taxon>
        <taxon>Dikarya</taxon>
        <taxon>Ascomycota</taxon>
        <taxon>Pezizomycotina</taxon>
        <taxon>Dothideomycetes</taxon>
        <taxon>Pleosporomycetidae</taxon>
        <taxon>Pleosporales</taxon>
        <taxon>Lophiotremataceae</taxon>
        <taxon>Lophiotrema</taxon>
    </lineage>
</organism>
<accession>A0A6A5YLR3</accession>
<protein>
    <recommendedName>
        <fullName evidence="1">BTB domain-containing protein</fullName>
    </recommendedName>
</protein>
<keyword evidence="3" id="KW-1185">Reference proteome</keyword>
<dbReference type="PANTHER" id="PTHR47843:SF5">
    <property type="entry name" value="BTB_POZ DOMAIN PROTEIN"/>
    <property type="match status" value="1"/>
</dbReference>
<gene>
    <name evidence="2" type="ORF">BDV96DRAFT_606211</name>
</gene>
<dbReference type="Gene3D" id="3.30.710.10">
    <property type="entry name" value="Potassium Channel Kv1.1, Chain A"/>
    <property type="match status" value="1"/>
</dbReference>
<dbReference type="PANTHER" id="PTHR47843">
    <property type="entry name" value="BTB DOMAIN-CONTAINING PROTEIN-RELATED"/>
    <property type="match status" value="1"/>
</dbReference>
<dbReference type="AlphaFoldDB" id="A0A6A5YLR3"/>
<dbReference type="OrthoDB" id="6359816at2759"/>
<evidence type="ECO:0000259" key="1">
    <source>
        <dbReference type="PROSITE" id="PS50097"/>
    </source>
</evidence>
<dbReference type="EMBL" id="ML977352">
    <property type="protein sequence ID" value="KAF2107644.1"/>
    <property type="molecule type" value="Genomic_DNA"/>
</dbReference>
<proteinExistence type="predicted"/>
<dbReference type="SMART" id="SM00225">
    <property type="entry name" value="BTB"/>
    <property type="match status" value="1"/>
</dbReference>
<dbReference type="SUPFAM" id="SSF54695">
    <property type="entry name" value="POZ domain"/>
    <property type="match status" value="1"/>
</dbReference>
<reference evidence="2" key="1">
    <citation type="journal article" date="2020" name="Stud. Mycol.">
        <title>101 Dothideomycetes genomes: a test case for predicting lifestyles and emergence of pathogens.</title>
        <authorList>
            <person name="Haridas S."/>
            <person name="Albert R."/>
            <person name="Binder M."/>
            <person name="Bloem J."/>
            <person name="Labutti K."/>
            <person name="Salamov A."/>
            <person name="Andreopoulos B."/>
            <person name="Baker S."/>
            <person name="Barry K."/>
            <person name="Bills G."/>
            <person name="Bluhm B."/>
            <person name="Cannon C."/>
            <person name="Castanera R."/>
            <person name="Culley D."/>
            <person name="Daum C."/>
            <person name="Ezra D."/>
            <person name="Gonzalez J."/>
            <person name="Henrissat B."/>
            <person name="Kuo A."/>
            <person name="Liang C."/>
            <person name="Lipzen A."/>
            <person name="Lutzoni F."/>
            <person name="Magnuson J."/>
            <person name="Mondo S."/>
            <person name="Nolan M."/>
            <person name="Ohm R."/>
            <person name="Pangilinan J."/>
            <person name="Park H.-J."/>
            <person name="Ramirez L."/>
            <person name="Alfaro M."/>
            <person name="Sun H."/>
            <person name="Tritt A."/>
            <person name="Yoshinaga Y."/>
            <person name="Zwiers L.-H."/>
            <person name="Turgeon B."/>
            <person name="Goodwin S."/>
            <person name="Spatafora J."/>
            <person name="Crous P."/>
            <person name="Grigoriev I."/>
        </authorList>
    </citation>
    <scope>NUCLEOTIDE SEQUENCE</scope>
    <source>
        <strain evidence="2">CBS 627.86</strain>
    </source>
</reference>
<feature type="domain" description="BTB" evidence="1">
    <location>
        <begin position="65"/>
        <end position="132"/>
    </location>
</feature>
<dbReference type="CDD" id="cd18186">
    <property type="entry name" value="BTB_POZ_ZBTB_KLHL-like"/>
    <property type="match status" value="1"/>
</dbReference>
<dbReference type="InterPro" id="IPR011333">
    <property type="entry name" value="SKP1/BTB/POZ_sf"/>
</dbReference>
<dbReference type="PROSITE" id="PS50097">
    <property type="entry name" value="BTB"/>
    <property type="match status" value="1"/>
</dbReference>
<evidence type="ECO:0000313" key="3">
    <source>
        <dbReference type="Proteomes" id="UP000799770"/>
    </source>
</evidence>
<name>A0A6A5YLR3_9PLEO</name>
<dbReference type="Pfam" id="PF00651">
    <property type="entry name" value="BTB"/>
    <property type="match status" value="1"/>
</dbReference>
<dbReference type="Proteomes" id="UP000799770">
    <property type="component" value="Unassembled WGS sequence"/>
</dbReference>
<sequence length="326" mass="38525">MEFDMSKNRKKLYRDPEYTLQRSFPDPLSYDVREDIIPILLLFLLTSNTYFLLLSKRPSINDIDADFIIVVEDQTMNVHKKLLVQQSTFFEKLFKFPGKEVQEGRLILPEKSCEVMDMVLQFLYKRDYTVPREEQPSILDDYWPHWSDWGDGYCINGDERHRYTGFNEDDYWTKWGNGLGEEGYIRIHGFHSYYEQYGYLDQTCQHQPEDLTTHALVYAAADYYGISALKALCAKRFEAAVHVTCLELYTSEIVETTRVVCRMTPPSDQSLRKILVEVLAKKNWLFQNEEMQRVIEDHGDMAFAVLRCREKKRVRGEYVTVWEADC</sequence>